<evidence type="ECO:0000313" key="7">
    <source>
        <dbReference type="EMBL" id="CAF3829791.1"/>
    </source>
</evidence>
<dbReference type="AlphaFoldDB" id="A0A8S2E4S5"/>
<evidence type="ECO:0000256" key="2">
    <source>
        <dbReference type="ARBA" id="ARBA00022884"/>
    </source>
</evidence>
<organism evidence="6 8">
    <name type="scientific">Didymodactylos carnosus</name>
    <dbReference type="NCBI Taxonomy" id="1234261"/>
    <lineage>
        <taxon>Eukaryota</taxon>
        <taxon>Metazoa</taxon>
        <taxon>Spiralia</taxon>
        <taxon>Gnathifera</taxon>
        <taxon>Rotifera</taxon>
        <taxon>Eurotatoria</taxon>
        <taxon>Bdelloidea</taxon>
        <taxon>Philodinida</taxon>
        <taxon>Philodinidae</taxon>
        <taxon>Didymodactylos</taxon>
    </lineage>
</organism>
<dbReference type="InterPro" id="IPR035979">
    <property type="entry name" value="RBD_domain_sf"/>
</dbReference>
<sequence length="425" mass="49046">IMESSSTLFVNNTINLTRSDLITYCSKYGLIKSCTMTDSYSFVVFESKEDACRFLDDSPHQVNNSSLAVAVSRRTVEDDEIVRKRLFVSGLDSSITKSDLHNYFSKYGQINKVSMVDEKSAFIHYENDQSVQQIILIPNYHRLNGIYVNVNRAAGTQLQFKIAPALSEDSSLNSVISTVIQQTEPTSDAVCVETPIDLWSQEKSNELQFQDKLLRLEYYYRDLLRSYTLAYAEIERLTELNNNLMKQVNTSSLNENDKYAKYIWMTNEYQKLEGEVNFIKEENRTMKEKLVALQKQFSVEEISDKTADEQSQDAISPKKKLSLVEEENVLLKLKLEEMQEDRKISYAKLLFLRKLMKCIKNERQDDRNEIDRQNSKLEQLKTYDAHSHRSSAHQTGSVTALDELRCVLNSAIELIELGGLDKKKF</sequence>
<dbReference type="Proteomes" id="UP000677228">
    <property type="component" value="Unassembled WGS sequence"/>
</dbReference>
<dbReference type="Pfam" id="PF00076">
    <property type="entry name" value="RRM_1"/>
    <property type="match status" value="1"/>
</dbReference>
<dbReference type="InterPro" id="IPR000504">
    <property type="entry name" value="RRM_dom"/>
</dbReference>
<protein>
    <recommendedName>
        <fullName evidence="5">RRM domain-containing protein</fullName>
    </recommendedName>
</protein>
<evidence type="ECO:0000256" key="4">
    <source>
        <dbReference type="SAM" id="Coils"/>
    </source>
</evidence>
<proteinExistence type="predicted"/>
<gene>
    <name evidence="6" type="ORF">OVA965_LOCUS17592</name>
    <name evidence="7" type="ORF">TMI583_LOCUS17603</name>
</gene>
<evidence type="ECO:0000259" key="5">
    <source>
        <dbReference type="PROSITE" id="PS50102"/>
    </source>
</evidence>
<dbReference type="PANTHER" id="PTHR24012">
    <property type="entry name" value="RNA BINDING PROTEIN"/>
    <property type="match status" value="1"/>
</dbReference>
<dbReference type="EMBL" id="CAJNOK010008480">
    <property type="protein sequence ID" value="CAF1064644.1"/>
    <property type="molecule type" value="Genomic_DNA"/>
</dbReference>
<dbReference type="SMART" id="SM00360">
    <property type="entry name" value="RRM"/>
    <property type="match status" value="2"/>
</dbReference>
<name>A0A8S2E4S5_9BILA</name>
<feature type="domain" description="RRM" evidence="5">
    <location>
        <begin position="84"/>
        <end position="165"/>
    </location>
</feature>
<dbReference type="PROSITE" id="PS50102">
    <property type="entry name" value="RRM"/>
    <property type="match status" value="2"/>
</dbReference>
<evidence type="ECO:0000313" key="6">
    <source>
        <dbReference type="EMBL" id="CAF1064644.1"/>
    </source>
</evidence>
<evidence type="ECO:0000313" key="8">
    <source>
        <dbReference type="Proteomes" id="UP000677228"/>
    </source>
</evidence>
<reference evidence="6" key="1">
    <citation type="submission" date="2021-02" db="EMBL/GenBank/DDBJ databases">
        <authorList>
            <person name="Nowell W R."/>
        </authorList>
    </citation>
    <scope>NUCLEOTIDE SEQUENCE</scope>
</reference>
<dbReference type="GO" id="GO:0003723">
    <property type="term" value="F:RNA binding"/>
    <property type="evidence" value="ECO:0007669"/>
    <property type="project" value="UniProtKB-UniRule"/>
</dbReference>
<feature type="coiled-coil region" evidence="4">
    <location>
        <begin position="269"/>
        <end position="296"/>
    </location>
</feature>
<dbReference type="Proteomes" id="UP000682733">
    <property type="component" value="Unassembled WGS sequence"/>
</dbReference>
<evidence type="ECO:0000256" key="3">
    <source>
        <dbReference type="PROSITE-ProRule" id="PRU00176"/>
    </source>
</evidence>
<dbReference type="SUPFAM" id="SSF54928">
    <property type="entry name" value="RNA-binding domain, RBD"/>
    <property type="match status" value="2"/>
</dbReference>
<evidence type="ECO:0000256" key="1">
    <source>
        <dbReference type="ARBA" id="ARBA00022737"/>
    </source>
</evidence>
<feature type="coiled-coil region" evidence="4">
    <location>
        <begin position="321"/>
        <end position="376"/>
    </location>
</feature>
<comment type="caution">
    <text evidence="6">The sequence shown here is derived from an EMBL/GenBank/DDBJ whole genome shotgun (WGS) entry which is preliminary data.</text>
</comment>
<dbReference type="CDD" id="cd00590">
    <property type="entry name" value="RRM_SF"/>
    <property type="match status" value="1"/>
</dbReference>
<dbReference type="InterPro" id="IPR012677">
    <property type="entry name" value="Nucleotide-bd_a/b_plait_sf"/>
</dbReference>
<dbReference type="EMBL" id="CAJOBA010008495">
    <property type="protein sequence ID" value="CAF3829791.1"/>
    <property type="molecule type" value="Genomic_DNA"/>
</dbReference>
<keyword evidence="1" id="KW-0677">Repeat</keyword>
<feature type="non-terminal residue" evidence="6">
    <location>
        <position position="1"/>
    </location>
</feature>
<accession>A0A8S2E4S5</accession>
<keyword evidence="2 3" id="KW-0694">RNA-binding</keyword>
<keyword evidence="4" id="KW-0175">Coiled coil</keyword>
<dbReference type="Gene3D" id="3.30.70.330">
    <property type="match status" value="2"/>
</dbReference>
<feature type="domain" description="RRM" evidence="5">
    <location>
        <begin position="6"/>
        <end position="74"/>
    </location>
</feature>